<evidence type="ECO:0000313" key="5">
    <source>
        <dbReference type="Proteomes" id="UP001499979"/>
    </source>
</evidence>
<evidence type="ECO:0000259" key="3">
    <source>
        <dbReference type="PROSITE" id="PS51352"/>
    </source>
</evidence>
<protein>
    <recommendedName>
        <fullName evidence="3">Thioredoxin domain-containing protein</fullName>
    </recommendedName>
</protein>
<feature type="region of interest" description="Disordered" evidence="1">
    <location>
        <begin position="1"/>
        <end position="25"/>
    </location>
</feature>
<evidence type="ECO:0000256" key="1">
    <source>
        <dbReference type="SAM" id="MobiDB-lite"/>
    </source>
</evidence>
<dbReference type="CDD" id="cd02966">
    <property type="entry name" value="TlpA_like_family"/>
    <property type="match status" value="1"/>
</dbReference>
<comment type="caution">
    <text evidence="4">The sequence shown here is derived from an EMBL/GenBank/DDBJ whole genome shotgun (WGS) entry which is preliminary data.</text>
</comment>
<dbReference type="Proteomes" id="UP001499979">
    <property type="component" value="Unassembled WGS sequence"/>
</dbReference>
<dbReference type="Pfam" id="PF00578">
    <property type="entry name" value="AhpC-TSA"/>
    <property type="match status" value="1"/>
</dbReference>
<sequence>MSHKAAEQSRHQRRQRAEQAARASGRRRRLRIMIGTASALALVAAVTAMMLTSRPESSDAIRTAPEFTLTDTGGSKHTLAQHRGENVLLYFSEGAGCQSCIVQMGEIEKQAAAFEKIDVTVLPIVMNTREQITADMTANGVTTPFLLDDGTVSEAYGTLGKGMHAGLPGHSFVLIDRQGRQRWYGEYPSMWLAPQDLLDEIRSNLSA</sequence>
<keyword evidence="2" id="KW-0812">Transmembrane</keyword>
<dbReference type="InterPro" id="IPR000866">
    <property type="entry name" value="AhpC/TSA"/>
</dbReference>
<proteinExistence type="predicted"/>
<name>A0ABN1U923_9ACTN</name>
<feature type="domain" description="Thioredoxin" evidence="3">
    <location>
        <begin position="58"/>
        <end position="206"/>
    </location>
</feature>
<dbReference type="RefSeq" id="WP_343905714.1">
    <property type="nucleotide sequence ID" value="NZ_BAAAJE010000002.1"/>
</dbReference>
<dbReference type="SUPFAM" id="SSF52833">
    <property type="entry name" value="Thioredoxin-like"/>
    <property type="match status" value="1"/>
</dbReference>
<reference evidence="4 5" key="1">
    <citation type="journal article" date="2019" name="Int. J. Syst. Evol. Microbiol.">
        <title>The Global Catalogue of Microorganisms (GCM) 10K type strain sequencing project: providing services to taxonomists for standard genome sequencing and annotation.</title>
        <authorList>
            <consortium name="The Broad Institute Genomics Platform"/>
            <consortium name="The Broad Institute Genome Sequencing Center for Infectious Disease"/>
            <person name="Wu L."/>
            <person name="Ma J."/>
        </authorList>
    </citation>
    <scope>NUCLEOTIDE SEQUENCE [LARGE SCALE GENOMIC DNA]</scope>
    <source>
        <strain evidence="4 5">JCM 11813</strain>
    </source>
</reference>
<feature type="transmembrane region" description="Helical" evidence="2">
    <location>
        <begin position="32"/>
        <end position="51"/>
    </location>
</feature>
<dbReference type="Gene3D" id="3.40.30.10">
    <property type="entry name" value="Glutaredoxin"/>
    <property type="match status" value="1"/>
</dbReference>
<feature type="compositionally biased region" description="Basic and acidic residues" evidence="1">
    <location>
        <begin position="1"/>
        <end position="19"/>
    </location>
</feature>
<evidence type="ECO:0000256" key="2">
    <source>
        <dbReference type="SAM" id="Phobius"/>
    </source>
</evidence>
<dbReference type="PROSITE" id="PS51352">
    <property type="entry name" value="THIOREDOXIN_2"/>
    <property type="match status" value="1"/>
</dbReference>
<gene>
    <name evidence="4" type="ORF">GCM10009606_07080</name>
</gene>
<evidence type="ECO:0000313" key="4">
    <source>
        <dbReference type="EMBL" id="GAA1129793.1"/>
    </source>
</evidence>
<organism evidence="4 5">
    <name type="scientific">Nocardioides aquiterrae</name>
    <dbReference type="NCBI Taxonomy" id="203799"/>
    <lineage>
        <taxon>Bacteria</taxon>
        <taxon>Bacillati</taxon>
        <taxon>Actinomycetota</taxon>
        <taxon>Actinomycetes</taxon>
        <taxon>Propionibacteriales</taxon>
        <taxon>Nocardioidaceae</taxon>
        <taxon>Nocardioides</taxon>
    </lineage>
</organism>
<dbReference type="EMBL" id="BAAAJE010000002">
    <property type="protein sequence ID" value="GAA1129793.1"/>
    <property type="molecule type" value="Genomic_DNA"/>
</dbReference>
<accession>A0ABN1U923</accession>
<keyword evidence="2" id="KW-1133">Transmembrane helix</keyword>
<dbReference type="InterPro" id="IPR013766">
    <property type="entry name" value="Thioredoxin_domain"/>
</dbReference>
<keyword evidence="5" id="KW-1185">Reference proteome</keyword>
<dbReference type="InterPro" id="IPR036249">
    <property type="entry name" value="Thioredoxin-like_sf"/>
</dbReference>
<keyword evidence="2" id="KW-0472">Membrane</keyword>